<dbReference type="GO" id="GO:0042054">
    <property type="term" value="F:histone methyltransferase activity"/>
    <property type="evidence" value="ECO:0007669"/>
    <property type="project" value="TreeGrafter"/>
</dbReference>
<evidence type="ECO:0000259" key="3">
    <source>
        <dbReference type="SMART" id="SM00466"/>
    </source>
</evidence>
<reference evidence="4 5" key="1">
    <citation type="submission" date="2019-12" db="EMBL/GenBank/DDBJ databases">
        <authorList>
            <person name="Alioto T."/>
            <person name="Alioto T."/>
            <person name="Gomez Garrido J."/>
        </authorList>
    </citation>
    <scope>NUCLEOTIDE SEQUENCE [LARGE SCALE GENOMIC DNA]</scope>
</reference>
<dbReference type="OrthoDB" id="5792673at2759"/>
<dbReference type="Gramene" id="OE9A075227T1">
    <property type="protein sequence ID" value="OE9A075227C1"/>
    <property type="gene ID" value="OE9A075227"/>
</dbReference>
<dbReference type="SUPFAM" id="SSF88697">
    <property type="entry name" value="PUA domain-like"/>
    <property type="match status" value="1"/>
</dbReference>
<dbReference type="GO" id="GO:0003690">
    <property type="term" value="F:double-stranded DNA binding"/>
    <property type="evidence" value="ECO:0007669"/>
    <property type="project" value="TreeGrafter"/>
</dbReference>
<dbReference type="InterPro" id="IPR003105">
    <property type="entry name" value="SRA_YDG"/>
</dbReference>
<protein>
    <submittedName>
        <fullName evidence="4">Histone-lysine N-methyltransferase family member SUVH9-like</fullName>
    </submittedName>
</protein>
<gene>
    <name evidence="4" type="ORF">OLEA9_A075227</name>
</gene>
<dbReference type="InterPro" id="IPR015947">
    <property type="entry name" value="PUA-like_sf"/>
</dbReference>
<dbReference type="InterPro" id="IPR036987">
    <property type="entry name" value="SRA-YDG_sf"/>
</dbReference>
<dbReference type="GO" id="GO:0005694">
    <property type="term" value="C:chromosome"/>
    <property type="evidence" value="ECO:0007669"/>
    <property type="project" value="UniProtKB-SubCell"/>
</dbReference>
<dbReference type="SMART" id="SM00466">
    <property type="entry name" value="SRA"/>
    <property type="match status" value="1"/>
</dbReference>
<sequence>MKQHGLWLNCDKRLVGNIPGVSISDIFFFRMELCVLGLHGQMQAEIDFVTAGQSSNGNGKEHALRHGGKGYSRTTDTWFDVGKSGFGVYKFKLVRIRNQVEMGSEVMKFAKNLRFRPLEVRPKGYVTLDLSRNRENMPVFLFNDIDGDEPVYYEYLTTIVFPL</sequence>
<dbReference type="InterPro" id="IPR051357">
    <property type="entry name" value="H3K9_HMTase_SUVAR3-9"/>
</dbReference>
<evidence type="ECO:0000313" key="5">
    <source>
        <dbReference type="Proteomes" id="UP000594638"/>
    </source>
</evidence>
<dbReference type="PANTHER" id="PTHR45660">
    <property type="entry name" value="HISTONE-LYSINE N-METHYLTRANSFERASE SETMAR"/>
    <property type="match status" value="1"/>
</dbReference>
<dbReference type="PANTHER" id="PTHR45660:SF3">
    <property type="entry name" value="HISTONE-LYSINE N-METHYLTRANSFERASE FAMILY MEMBER SUVH9"/>
    <property type="match status" value="1"/>
</dbReference>
<accession>A0A8S0PEA7</accession>
<dbReference type="AlphaFoldDB" id="A0A8S0PEA7"/>
<feature type="domain" description="YDG" evidence="3">
    <location>
        <begin position="11"/>
        <end position="99"/>
    </location>
</feature>
<evidence type="ECO:0000313" key="4">
    <source>
        <dbReference type="EMBL" id="CAA2938753.1"/>
    </source>
</evidence>
<name>A0A8S0PEA7_OLEEU</name>
<evidence type="ECO:0000256" key="1">
    <source>
        <dbReference type="ARBA" id="ARBA00004286"/>
    </source>
</evidence>
<evidence type="ECO:0000256" key="2">
    <source>
        <dbReference type="ARBA" id="ARBA00023242"/>
    </source>
</evidence>
<dbReference type="EMBL" id="CACTIH010000038">
    <property type="protein sequence ID" value="CAA2938753.1"/>
    <property type="molecule type" value="Genomic_DNA"/>
</dbReference>
<organism evidence="4 5">
    <name type="scientific">Olea europaea subsp. europaea</name>
    <dbReference type="NCBI Taxonomy" id="158383"/>
    <lineage>
        <taxon>Eukaryota</taxon>
        <taxon>Viridiplantae</taxon>
        <taxon>Streptophyta</taxon>
        <taxon>Embryophyta</taxon>
        <taxon>Tracheophyta</taxon>
        <taxon>Spermatophyta</taxon>
        <taxon>Magnoliopsida</taxon>
        <taxon>eudicotyledons</taxon>
        <taxon>Gunneridae</taxon>
        <taxon>Pentapetalae</taxon>
        <taxon>asterids</taxon>
        <taxon>lamiids</taxon>
        <taxon>Lamiales</taxon>
        <taxon>Oleaceae</taxon>
        <taxon>Oleeae</taxon>
        <taxon>Olea</taxon>
    </lineage>
</organism>
<comment type="caution">
    <text evidence="4">The sequence shown here is derived from an EMBL/GenBank/DDBJ whole genome shotgun (WGS) entry which is preliminary data.</text>
</comment>
<dbReference type="Pfam" id="PF02182">
    <property type="entry name" value="SAD_SRA"/>
    <property type="match status" value="1"/>
</dbReference>
<keyword evidence="2" id="KW-0539">Nucleus</keyword>
<proteinExistence type="predicted"/>
<comment type="subcellular location">
    <subcellularLocation>
        <location evidence="1">Chromosome</location>
    </subcellularLocation>
</comment>
<keyword evidence="5" id="KW-1185">Reference proteome</keyword>
<dbReference type="Proteomes" id="UP000594638">
    <property type="component" value="Unassembled WGS sequence"/>
</dbReference>
<dbReference type="Gene3D" id="2.30.280.10">
    <property type="entry name" value="SRA-YDG"/>
    <property type="match status" value="1"/>
</dbReference>